<keyword evidence="1" id="KW-0812">Transmembrane</keyword>
<feature type="transmembrane region" description="Helical" evidence="1">
    <location>
        <begin position="330"/>
        <end position="351"/>
    </location>
</feature>
<feature type="transmembrane region" description="Helical" evidence="1">
    <location>
        <begin position="126"/>
        <end position="144"/>
    </location>
</feature>
<dbReference type="AlphaFoldDB" id="A0A7K1UM53"/>
<protein>
    <submittedName>
        <fullName evidence="2">DUF2079 domain-containing protein</fullName>
    </submittedName>
</protein>
<evidence type="ECO:0000256" key="1">
    <source>
        <dbReference type="SAM" id="Phobius"/>
    </source>
</evidence>
<name>A0A7K1UM53_9MICC</name>
<accession>A0A7K1UM53</accession>
<feature type="transmembrane region" description="Helical" evidence="1">
    <location>
        <begin position="214"/>
        <end position="235"/>
    </location>
</feature>
<keyword evidence="1" id="KW-0472">Membrane</keyword>
<evidence type="ECO:0000313" key="2">
    <source>
        <dbReference type="EMBL" id="MVT27547.1"/>
    </source>
</evidence>
<feature type="transmembrane region" description="Helical" evidence="1">
    <location>
        <begin position="77"/>
        <end position="95"/>
    </location>
</feature>
<dbReference type="Pfam" id="PF09852">
    <property type="entry name" value="DUF2079"/>
    <property type="match status" value="1"/>
</dbReference>
<keyword evidence="3" id="KW-1185">Reference proteome</keyword>
<feature type="transmembrane region" description="Helical" evidence="1">
    <location>
        <begin position="287"/>
        <end position="309"/>
    </location>
</feature>
<dbReference type="InterPro" id="IPR018650">
    <property type="entry name" value="STSV1_Orf64"/>
</dbReference>
<comment type="caution">
    <text evidence="2">The sequence shown here is derived from an EMBL/GenBank/DDBJ whole genome shotgun (WGS) entry which is preliminary data.</text>
</comment>
<evidence type="ECO:0000313" key="3">
    <source>
        <dbReference type="Proteomes" id="UP000460157"/>
    </source>
</evidence>
<sequence length="478" mass="53102">MTGAAVLYLAHSLLRFRNFEARGYDLGIFDQAVRQYSQFNAPIVPIKGEGFHLLGDHFHPIIAVLAPLYWIWDDPRVLNLALILLLISAAVPVYLLVRGWFSHRAALLAAAAILLWWPFQAFINWDFHEIAFGVPLIGWVIWTIERRRPWTAVILASLLLLVREDMGATLLAVAAVLALKRHWAQAAVLAVTGLVGLWLAVGVVIPYFSAEGEFAYWDYTALGASASAAAVFLLTQPWNALPILVDHPLKIALLTAHLVPLWLLPLLSPYALIAAPLLLSRLFNDRLTVWGLVYHYDAIIAVILLLAAFDTLRRIRRLRGSSRGEYRPASILPAGLILISLAGGAVLQFTAEREHQIFPLHWTYTGQNWQPGERAEAHQRAVDLIPEGACVEAADTAAPHLTQHTYTGLAGTLDEDRVNWLIIDATQDELGGNDPLTPEEAFARAERLGFETITADDAGLWVLHRDIPNHPVCTEYQE</sequence>
<keyword evidence="1" id="KW-1133">Transmembrane helix</keyword>
<reference evidence="2 3" key="1">
    <citation type="submission" date="2019-12" db="EMBL/GenBank/DDBJ databases">
        <title>Nesterenkonia muleiensis sp. nov., a novel actinobacterium isolated from sap of Populus euphratica.</title>
        <authorList>
            <person name="Wang R."/>
        </authorList>
    </citation>
    <scope>NUCLEOTIDE SEQUENCE [LARGE SCALE GENOMIC DNA]</scope>
    <source>
        <strain evidence="2 3">F10</strain>
    </source>
</reference>
<feature type="transmembrane region" description="Helical" evidence="1">
    <location>
        <begin position="101"/>
        <end position="119"/>
    </location>
</feature>
<gene>
    <name evidence="2" type="ORF">GNZ21_14505</name>
</gene>
<dbReference type="Proteomes" id="UP000460157">
    <property type="component" value="Unassembled WGS sequence"/>
</dbReference>
<dbReference type="EMBL" id="WRPM01000101">
    <property type="protein sequence ID" value="MVT27547.1"/>
    <property type="molecule type" value="Genomic_DNA"/>
</dbReference>
<proteinExistence type="predicted"/>
<dbReference type="OrthoDB" id="5240834at2"/>
<feature type="transmembrane region" description="Helical" evidence="1">
    <location>
        <begin position="186"/>
        <end position="208"/>
    </location>
</feature>
<organism evidence="2 3">
    <name type="scientific">Nesterenkonia alkaliphila</name>
    <dbReference type="NCBI Taxonomy" id="1463631"/>
    <lineage>
        <taxon>Bacteria</taxon>
        <taxon>Bacillati</taxon>
        <taxon>Actinomycetota</taxon>
        <taxon>Actinomycetes</taxon>
        <taxon>Micrococcales</taxon>
        <taxon>Micrococcaceae</taxon>
        <taxon>Nesterenkonia</taxon>
    </lineage>
</organism>